<feature type="active site" evidence="8">
    <location>
        <position position="11"/>
    </location>
</feature>
<comment type="catalytic activity">
    <reaction evidence="7 8">
        <text>[thioredoxin]-disulfide + L-methionine + H2O = L-methionine (S)-S-oxide + [thioredoxin]-dithiol</text>
        <dbReference type="Rhea" id="RHEA:19993"/>
        <dbReference type="Rhea" id="RHEA-COMP:10698"/>
        <dbReference type="Rhea" id="RHEA-COMP:10700"/>
        <dbReference type="ChEBI" id="CHEBI:15377"/>
        <dbReference type="ChEBI" id="CHEBI:29950"/>
        <dbReference type="ChEBI" id="CHEBI:50058"/>
        <dbReference type="ChEBI" id="CHEBI:57844"/>
        <dbReference type="ChEBI" id="CHEBI:58772"/>
        <dbReference type="EC" id="1.8.4.11"/>
    </reaction>
</comment>
<reference evidence="10 11" key="1">
    <citation type="journal article" date="2015" name="Genome Announc.">
        <title>Genome Sequence of 'Candidatus Thioglobus autotrophica' Strain EF1, a Chemoautotroph from the SUP05 Clade of Marine Gammaproteobacteria.</title>
        <authorList>
            <person name="Shah V."/>
            <person name="Morris R.M."/>
        </authorList>
    </citation>
    <scope>NUCLEOTIDE SEQUENCE [LARGE SCALE GENOMIC DNA]</scope>
    <source>
        <strain evidence="10 11">EF1</strain>
    </source>
</reference>
<dbReference type="EC" id="1.8.4.11" evidence="8"/>
<dbReference type="GO" id="GO:0033744">
    <property type="term" value="F:L-methionine:thioredoxin-disulfide S-oxidoreductase activity"/>
    <property type="evidence" value="ECO:0007669"/>
    <property type="project" value="RHEA"/>
</dbReference>
<comment type="catalytic activity">
    <reaction evidence="6">
        <text>L-methionyl-[protein] + [thioredoxin]-disulfide + H2O = L-methionyl-(R)-S-oxide-[protein] + [thioredoxin]-dithiol</text>
        <dbReference type="Rhea" id="RHEA:24164"/>
        <dbReference type="Rhea" id="RHEA-COMP:10698"/>
        <dbReference type="Rhea" id="RHEA-COMP:10700"/>
        <dbReference type="Rhea" id="RHEA-COMP:12313"/>
        <dbReference type="Rhea" id="RHEA-COMP:12314"/>
        <dbReference type="ChEBI" id="CHEBI:15377"/>
        <dbReference type="ChEBI" id="CHEBI:16044"/>
        <dbReference type="ChEBI" id="CHEBI:29950"/>
        <dbReference type="ChEBI" id="CHEBI:45764"/>
        <dbReference type="ChEBI" id="CHEBI:50058"/>
        <dbReference type="EC" id="1.8.4.12"/>
    </reaction>
</comment>
<dbReference type="NCBIfam" id="TIGR00357">
    <property type="entry name" value="peptide-methionine (R)-S-oxide reductase MsrB"/>
    <property type="match status" value="1"/>
</dbReference>
<evidence type="ECO:0000313" key="11">
    <source>
        <dbReference type="Proteomes" id="UP000058020"/>
    </source>
</evidence>
<dbReference type="GO" id="GO:0033743">
    <property type="term" value="F:peptide-methionine (R)-S-oxide reductase activity"/>
    <property type="evidence" value="ECO:0007669"/>
    <property type="project" value="UniProtKB-EC"/>
</dbReference>
<evidence type="ECO:0000256" key="4">
    <source>
        <dbReference type="ARBA" id="ARBA00024679"/>
    </source>
</evidence>
<proteinExistence type="inferred from homology"/>
<evidence type="ECO:0000256" key="5">
    <source>
        <dbReference type="ARBA" id="ARBA00047806"/>
    </source>
</evidence>
<evidence type="ECO:0000256" key="8">
    <source>
        <dbReference type="HAMAP-Rule" id="MF_01401"/>
    </source>
</evidence>
<dbReference type="InterPro" id="IPR002579">
    <property type="entry name" value="Met_Sox_Rdtase_MsrB_dom"/>
</dbReference>
<keyword evidence="2 8" id="KW-0560">Oxidoreductase</keyword>
<evidence type="ECO:0000313" key="10">
    <source>
        <dbReference type="EMBL" id="ALE53002.1"/>
    </source>
</evidence>
<dbReference type="Gene3D" id="3.30.1060.10">
    <property type="entry name" value="Peptide methionine sulphoxide reductase MsrA"/>
    <property type="match status" value="1"/>
</dbReference>
<evidence type="ECO:0000259" key="9">
    <source>
        <dbReference type="PROSITE" id="PS51790"/>
    </source>
</evidence>
<dbReference type="InterPro" id="IPR036249">
    <property type="entry name" value="Thioredoxin-like_sf"/>
</dbReference>
<dbReference type="InterPro" id="IPR050162">
    <property type="entry name" value="MsrA_MetSO_reductase"/>
</dbReference>
<dbReference type="AlphaFoldDB" id="A0A0M4NXZ1"/>
<dbReference type="Gene3D" id="2.170.150.20">
    <property type="entry name" value="Peptide methionine sulfoxide reductase"/>
    <property type="match status" value="1"/>
</dbReference>
<feature type="domain" description="MsrB" evidence="9">
    <location>
        <begin position="294"/>
        <end position="416"/>
    </location>
</feature>
<dbReference type="EMBL" id="CP010552">
    <property type="protein sequence ID" value="ALE53002.1"/>
    <property type="molecule type" value="Genomic_DNA"/>
</dbReference>
<dbReference type="Pfam" id="PF01625">
    <property type="entry name" value="PMSR"/>
    <property type="match status" value="2"/>
</dbReference>
<dbReference type="RefSeq" id="WP_053951989.1">
    <property type="nucleotide sequence ID" value="NZ_CP010552.1"/>
</dbReference>
<dbReference type="InterPro" id="IPR002569">
    <property type="entry name" value="Met_Sox_Rdtase_MsrA_dom"/>
</dbReference>
<dbReference type="STRING" id="1705394.SP60_07235"/>
<dbReference type="Pfam" id="PF01641">
    <property type="entry name" value="SelR"/>
    <property type="match status" value="1"/>
</dbReference>
<dbReference type="GO" id="GO:0008113">
    <property type="term" value="F:peptide-methionine (S)-S-oxide reductase activity"/>
    <property type="evidence" value="ECO:0007669"/>
    <property type="project" value="UniProtKB-UniRule"/>
</dbReference>
<comment type="catalytic activity">
    <reaction evidence="5 8">
        <text>L-methionyl-[protein] + [thioredoxin]-disulfide + H2O = L-methionyl-(S)-S-oxide-[protein] + [thioredoxin]-dithiol</text>
        <dbReference type="Rhea" id="RHEA:14217"/>
        <dbReference type="Rhea" id="RHEA-COMP:10698"/>
        <dbReference type="Rhea" id="RHEA-COMP:10700"/>
        <dbReference type="Rhea" id="RHEA-COMP:12313"/>
        <dbReference type="Rhea" id="RHEA-COMP:12315"/>
        <dbReference type="ChEBI" id="CHEBI:15377"/>
        <dbReference type="ChEBI" id="CHEBI:16044"/>
        <dbReference type="ChEBI" id="CHEBI:29950"/>
        <dbReference type="ChEBI" id="CHEBI:44120"/>
        <dbReference type="ChEBI" id="CHEBI:50058"/>
        <dbReference type="EC" id="1.8.4.11"/>
    </reaction>
</comment>
<dbReference type="HAMAP" id="MF_01401">
    <property type="entry name" value="MsrA"/>
    <property type="match status" value="1"/>
</dbReference>
<dbReference type="KEGG" id="tho:SP60_07235"/>
<organism evidence="10 11">
    <name type="scientific">Candidatus Thioglobus autotrophicus</name>
    <dbReference type="NCBI Taxonomy" id="1705394"/>
    <lineage>
        <taxon>Bacteria</taxon>
        <taxon>Pseudomonadati</taxon>
        <taxon>Pseudomonadota</taxon>
        <taxon>Gammaproteobacteria</taxon>
        <taxon>Candidatus Pseudothioglobaceae</taxon>
        <taxon>Candidatus Thioglobus</taxon>
    </lineage>
</organism>
<keyword evidence="3" id="KW-0511">Multifunctional enzyme</keyword>
<name>A0A0M4NXZ1_9GAMM</name>
<protein>
    <recommendedName>
        <fullName evidence="8">Peptide methionine sulfoxide reductase MsrA</fullName>
        <shortName evidence="8">Protein-methionine-S-oxide reductase</shortName>
        <ecNumber evidence="8">1.8.4.11</ecNumber>
    </recommendedName>
    <alternativeName>
        <fullName evidence="8">Peptide-methionine (S)-S-oxide reductase</fullName>
        <shortName evidence="8">Peptide Met(O) reductase</shortName>
    </alternativeName>
</protein>
<sequence>MLLEIVFAAGCFWGVEKNFEKIEGVVEATSGYAGGSYANPSYDDVLKNRNLQSSGFVSFLENIGLTDKSALEIDKELVNHTEVVKVTYNPAKVSTKTLIKNFWEIHDPTQVDGQGGDIGNNYRSALYWTTKDQEAVALSTGQKFQQLLTAKGYGKIVTEIKQLDKFWPAEDYHQNYLVKNPNGYCPNHATGVKFDQAMQKQVVHETVKPLGGLEILVIEAEDKGSCLYCLQFEKEVTSKYKGSIPLRSAPMTALQGFDLKTPTWATPTIFFIKEGKEVWAQQGYMSPSEFYKALGEFKLGKSSEAFDVAFNKGTDGRFCKQYDIFKNTPDGVFIDKLSGRALFDTRDRFNSKSGWLSFTKPVAGEVYEKADNSFGMTRTEIRSVSSDIHLGHVFSDGPNGKPRYCINATVLEFVPRKDN</sequence>
<dbReference type="PANTHER" id="PTHR42799:SF2">
    <property type="entry name" value="MITOCHONDRIAL PEPTIDE METHIONINE SULFOXIDE REDUCTASE"/>
    <property type="match status" value="1"/>
</dbReference>
<dbReference type="SUPFAM" id="SSF52833">
    <property type="entry name" value="Thioredoxin-like"/>
    <property type="match status" value="1"/>
</dbReference>
<dbReference type="PATRIC" id="fig|1705394.5.peg.1445"/>
<dbReference type="PANTHER" id="PTHR42799">
    <property type="entry name" value="MITOCHONDRIAL PEPTIDE METHIONINE SULFOXIDE REDUCTASE"/>
    <property type="match status" value="1"/>
</dbReference>
<dbReference type="OrthoDB" id="4174719at2"/>
<evidence type="ECO:0000256" key="6">
    <source>
        <dbReference type="ARBA" id="ARBA00048488"/>
    </source>
</evidence>
<dbReference type="PROSITE" id="PS51790">
    <property type="entry name" value="MSRB"/>
    <property type="match status" value="1"/>
</dbReference>
<comment type="function">
    <text evidence="4 8">Has an important function as a repair enzyme for proteins that have been inactivated by oxidation. Catalyzes the reversible oxidation-reduction of methionine sulfoxide in proteins to methionine.</text>
</comment>
<evidence type="ECO:0000256" key="2">
    <source>
        <dbReference type="ARBA" id="ARBA00023002"/>
    </source>
</evidence>
<dbReference type="Gene3D" id="3.40.30.10">
    <property type="entry name" value="Glutaredoxin"/>
    <property type="match status" value="1"/>
</dbReference>
<accession>A0A0M4NXZ1</accession>
<dbReference type="SUPFAM" id="SSF55068">
    <property type="entry name" value="Peptide methionine sulfoxide reductase"/>
    <property type="match status" value="1"/>
</dbReference>
<evidence type="ECO:0000256" key="7">
    <source>
        <dbReference type="ARBA" id="ARBA00048782"/>
    </source>
</evidence>
<evidence type="ECO:0000256" key="3">
    <source>
        <dbReference type="ARBA" id="ARBA00023268"/>
    </source>
</evidence>
<dbReference type="GO" id="GO:0034599">
    <property type="term" value="P:cellular response to oxidative stress"/>
    <property type="evidence" value="ECO:0007669"/>
    <property type="project" value="TreeGrafter"/>
</dbReference>
<dbReference type="Proteomes" id="UP000058020">
    <property type="component" value="Chromosome"/>
</dbReference>
<gene>
    <name evidence="8" type="primary">msrA</name>
    <name evidence="10" type="ORF">SP60_07235</name>
</gene>
<dbReference type="SUPFAM" id="SSF51316">
    <property type="entry name" value="Mss4-like"/>
    <property type="match status" value="1"/>
</dbReference>
<dbReference type="NCBIfam" id="TIGR00401">
    <property type="entry name" value="msrA"/>
    <property type="match status" value="1"/>
</dbReference>
<evidence type="ECO:0000256" key="1">
    <source>
        <dbReference type="ARBA" id="ARBA00005591"/>
    </source>
</evidence>
<dbReference type="InterPro" id="IPR036509">
    <property type="entry name" value="Met_Sox_Rdtase_MsrA_sf"/>
</dbReference>
<dbReference type="InterPro" id="IPR011057">
    <property type="entry name" value="Mss4-like_sf"/>
</dbReference>
<comment type="similarity">
    <text evidence="1 8">Belongs to the MsrA Met sulfoxide reductase family.</text>
</comment>
<keyword evidence="11" id="KW-1185">Reference proteome</keyword>
<dbReference type="GO" id="GO:0005737">
    <property type="term" value="C:cytoplasm"/>
    <property type="evidence" value="ECO:0007669"/>
    <property type="project" value="TreeGrafter"/>
</dbReference>